<sequence length="372" mass="41072">MVTRRRWLAQQMHWGLAAIGAAGWLPLSAHALPARTLAFPRDHGSHPELRTEWWYITGHVQAQGQPWGFQITFFRSRVDGTQQLQSAFAAKHLLFAHAAITDVRGQQLVHDQRIARAGFGVAQASEADTRIRLQDWTLERSDTSRGKSDFAASRYTTHIVGSDFGLDLVFDSTQPVLLQGQQGLSRKGPDAEQASYYYSQPQLAVSGTLQVGNKRMAVTPDTGRAWMDHEWSEALLHPDAQGWDWIGMNLHDGSALTAFRLRRADGSALWAGGSWRAPGQPVQVFGAQSVAFTPMRWWTSPRSGARYPVQWQVQTPAGSFAVNALLDSQELDSSGSTGAIYWEGLSDLMGATGQPVGRGYLEMTGYAKPLRL</sequence>
<dbReference type="Pfam" id="PF17186">
    <property type="entry name" value="Lipocalin_9"/>
    <property type="match status" value="1"/>
</dbReference>
<protein>
    <submittedName>
        <fullName evidence="2">Putative secreted hydrolase</fullName>
    </submittedName>
</protein>
<dbReference type="InterPro" id="IPR010791">
    <property type="entry name" value="AttH_dom"/>
</dbReference>
<dbReference type="GO" id="GO:0016787">
    <property type="term" value="F:hydrolase activity"/>
    <property type="evidence" value="ECO:0007669"/>
    <property type="project" value="UniProtKB-KW"/>
</dbReference>
<dbReference type="PANTHER" id="PTHR38591">
    <property type="entry name" value="HYDROLASE"/>
    <property type="match status" value="1"/>
</dbReference>
<feature type="domain" description="AttH" evidence="1">
    <location>
        <begin position="51"/>
        <end position="233"/>
    </location>
</feature>
<name>A0A561XN02_ACIDE</name>
<accession>A0A561XN02</accession>
<dbReference type="InterPro" id="IPR023374">
    <property type="entry name" value="AttH-like_dom_sf"/>
</dbReference>
<dbReference type="AlphaFoldDB" id="A0A561XN02"/>
<dbReference type="EMBL" id="VJWE01000013">
    <property type="protein sequence ID" value="TWG37490.1"/>
    <property type="molecule type" value="Genomic_DNA"/>
</dbReference>
<dbReference type="Pfam" id="PF07143">
    <property type="entry name" value="CrtC"/>
    <property type="match status" value="1"/>
</dbReference>
<dbReference type="SUPFAM" id="SSF159245">
    <property type="entry name" value="AttH-like"/>
    <property type="match status" value="1"/>
</dbReference>
<proteinExistence type="predicted"/>
<evidence type="ECO:0000313" key="3">
    <source>
        <dbReference type="Proteomes" id="UP000321485"/>
    </source>
</evidence>
<reference evidence="2 3" key="1">
    <citation type="journal article" date="2015" name="Stand. Genomic Sci.">
        <title>Genomic Encyclopedia of Bacterial and Archaeal Type Strains, Phase III: the genomes of soil and plant-associated and newly described type strains.</title>
        <authorList>
            <person name="Whitman W.B."/>
            <person name="Woyke T."/>
            <person name="Klenk H.P."/>
            <person name="Zhou Y."/>
            <person name="Lilburn T.G."/>
            <person name="Beck B.J."/>
            <person name="De Vos P."/>
            <person name="Vandamme P."/>
            <person name="Eisen J.A."/>
            <person name="Garrity G."/>
            <person name="Hugenholtz P."/>
            <person name="Kyrpides N.C."/>
        </authorList>
    </citation>
    <scope>NUCLEOTIDE SEQUENCE [LARGE SCALE GENOMIC DNA]</scope>
    <source>
        <strain evidence="2 3">DSM 64</strain>
    </source>
</reference>
<comment type="caution">
    <text evidence="2">The sequence shown here is derived from an EMBL/GenBank/DDBJ whole genome shotgun (WGS) entry which is preliminary data.</text>
</comment>
<dbReference type="PROSITE" id="PS51318">
    <property type="entry name" value="TAT"/>
    <property type="match status" value="1"/>
</dbReference>
<gene>
    <name evidence="2" type="ORF">ATF69_2537</name>
</gene>
<keyword evidence="2" id="KW-0378">Hydrolase</keyword>
<evidence type="ECO:0000313" key="2">
    <source>
        <dbReference type="EMBL" id="TWG37490.1"/>
    </source>
</evidence>
<dbReference type="InterPro" id="IPR006311">
    <property type="entry name" value="TAT_signal"/>
</dbReference>
<organism evidence="2 3">
    <name type="scientific">Acidovorax delafieldii</name>
    <name type="common">Pseudomonas delafieldii</name>
    <dbReference type="NCBI Taxonomy" id="47920"/>
    <lineage>
        <taxon>Bacteria</taxon>
        <taxon>Pseudomonadati</taxon>
        <taxon>Pseudomonadota</taxon>
        <taxon>Betaproteobacteria</taxon>
        <taxon>Burkholderiales</taxon>
        <taxon>Comamonadaceae</taxon>
        <taxon>Acidovorax</taxon>
    </lineage>
</organism>
<evidence type="ECO:0000259" key="1">
    <source>
        <dbReference type="Pfam" id="PF07143"/>
    </source>
</evidence>
<dbReference type="Proteomes" id="UP000321485">
    <property type="component" value="Unassembled WGS sequence"/>
</dbReference>
<dbReference type="PANTHER" id="PTHR38591:SF1">
    <property type="entry name" value="BLL1000 PROTEIN"/>
    <property type="match status" value="1"/>
</dbReference>
<dbReference type="Gene3D" id="2.40.370.10">
    <property type="entry name" value="AttH-like domain"/>
    <property type="match status" value="2"/>
</dbReference>